<name>A0A218WWP2_PUNGR</name>
<protein>
    <submittedName>
        <fullName evidence="1">Uncharacterized protein</fullName>
    </submittedName>
</protein>
<dbReference type="EMBL" id="MTKT01003159">
    <property type="protein sequence ID" value="OWM76621.1"/>
    <property type="molecule type" value="Genomic_DNA"/>
</dbReference>
<comment type="caution">
    <text evidence="1">The sequence shown here is derived from an EMBL/GenBank/DDBJ whole genome shotgun (WGS) entry which is preliminary data.</text>
</comment>
<evidence type="ECO:0000313" key="1">
    <source>
        <dbReference type="EMBL" id="OWM76621.1"/>
    </source>
</evidence>
<sequence>MFYLASGYEERVGEGFESRVTWWNPWKDVRVQGQHVRMGWDAQLNVHGCAQARQRAQACGRARGQACVGDDHGWKLANVGLMLDVDVHAPTCMHGEIARAHGQAHEHAW</sequence>
<dbReference type="AlphaFoldDB" id="A0A218WWP2"/>
<reference evidence="2" key="1">
    <citation type="journal article" date="2017" name="Plant J.">
        <title>The pomegranate (Punica granatum L.) genome and the genomics of punicalagin biosynthesis.</title>
        <authorList>
            <person name="Qin G."/>
            <person name="Xu C."/>
            <person name="Ming R."/>
            <person name="Tang H."/>
            <person name="Guyot R."/>
            <person name="Kramer E.M."/>
            <person name="Hu Y."/>
            <person name="Yi X."/>
            <person name="Qi Y."/>
            <person name="Xu X."/>
            <person name="Gao Z."/>
            <person name="Pan H."/>
            <person name="Jian J."/>
            <person name="Tian Y."/>
            <person name="Yue Z."/>
            <person name="Xu Y."/>
        </authorList>
    </citation>
    <scope>NUCLEOTIDE SEQUENCE [LARGE SCALE GENOMIC DNA]</scope>
    <source>
        <strain evidence="2">cv. Dabenzi</strain>
    </source>
</reference>
<proteinExistence type="predicted"/>
<dbReference type="Proteomes" id="UP000197138">
    <property type="component" value="Unassembled WGS sequence"/>
</dbReference>
<gene>
    <name evidence="1" type="ORF">CDL15_Pgr009186</name>
</gene>
<evidence type="ECO:0000313" key="2">
    <source>
        <dbReference type="Proteomes" id="UP000197138"/>
    </source>
</evidence>
<organism evidence="1 2">
    <name type="scientific">Punica granatum</name>
    <name type="common">Pomegranate</name>
    <dbReference type="NCBI Taxonomy" id="22663"/>
    <lineage>
        <taxon>Eukaryota</taxon>
        <taxon>Viridiplantae</taxon>
        <taxon>Streptophyta</taxon>
        <taxon>Embryophyta</taxon>
        <taxon>Tracheophyta</taxon>
        <taxon>Spermatophyta</taxon>
        <taxon>Magnoliopsida</taxon>
        <taxon>eudicotyledons</taxon>
        <taxon>Gunneridae</taxon>
        <taxon>Pentapetalae</taxon>
        <taxon>rosids</taxon>
        <taxon>malvids</taxon>
        <taxon>Myrtales</taxon>
        <taxon>Lythraceae</taxon>
        <taxon>Punica</taxon>
    </lineage>
</organism>
<accession>A0A218WWP2</accession>